<dbReference type="Proteomes" id="UP000198901">
    <property type="component" value="Unassembled WGS sequence"/>
</dbReference>
<dbReference type="EMBL" id="FNGS01000009">
    <property type="protein sequence ID" value="SDM83257.1"/>
    <property type="molecule type" value="Genomic_DNA"/>
</dbReference>
<accession>A0A1G9WG22</accession>
<evidence type="ECO:0000313" key="3">
    <source>
        <dbReference type="EMBL" id="SDM83257.1"/>
    </source>
</evidence>
<dbReference type="Gene3D" id="2.60.120.260">
    <property type="entry name" value="Galactose-binding domain-like"/>
    <property type="match status" value="1"/>
</dbReference>
<organism evidence="3 4">
    <name type="scientific">Siphonobacter aquaeclarae</name>
    <dbReference type="NCBI Taxonomy" id="563176"/>
    <lineage>
        <taxon>Bacteria</taxon>
        <taxon>Pseudomonadati</taxon>
        <taxon>Bacteroidota</taxon>
        <taxon>Cytophagia</taxon>
        <taxon>Cytophagales</taxon>
        <taxon>Cytophagaceae</taxon>
        <taxon>Siphonobacter</taxon>
    </lineage>
</organism>
<feature type="domain" description="Secretion system C-terminal sorting" evidence="2">
    <location>
        <begin position="552"/>
        <end position="619"/>
    </location>
</feature>
<dbReference type="AlphaFoldDB" id="A0A1G9WG22"/>
<keyword evidence="1" id="KW-0732">Signal</keyword>
<feature type="chain" id="PRO_5011484332" evidence="1">
    <location>
        <begin position="27"/>
        <end position="621"/>
    </location>
</feature>
<sequence length="621" mass="69584">MTRFYLFRIALLWLLGSVAVVDTVSAQFTTVPISRAGTEKTARPGRTAALTLPFFDDFSGSGNGTPDPALWVGGGGTVVNNTMTVNHPTLNVASFDGLRRDGIPYNLDYDLAQGPTDTLTSLAIDLSASSIRDSLYLSFFWLTKGLGDQPDANDSLQVQFLTNGGLWQTVWSMKGGILPTEFQQAFIPIKSAIYLHAGFQFRFRTYGRQSGAFDAWHIDYVYLNKNRTRRDRYFRDISARQPVSPFLKHYRTMPLSHYRLNPTAETADTLTTSITNLNSNNDQTETFLELKEVKRNTVFFTGATAPGNVPATDYDDPKLPHPGFQQRAWLKPQPLTSFRDTSAVIRATFSYSMADKNNPVIPGVDFSRNNTITSETELANYFAYDDGSAEYAGGINQKFGIVAVRFVARKADTLRAVRIQTVFYRKDLSNQTFTLSIWGNANGKPSQTLIQQAFTVKYPDVPTGFAEFAFRNAIVVSDTFWVAFQQLSEDMLAIGLDKNTPQFRKHIYYNLGNAWAQNTDLEGAFLIRPVFGKGTLQVVTGVEELEEKDVQVFPNPTPGPIRWKRKELHTLQVYDLSGRLHWQKSGLTDPGADLSGLTPGMYLLRLSNEKQTFVRKLIIEK</sequence>
<feature type="signal peptide" evidence="1">
    <location>
        <begin position="1"/>
        <end position="26"/>
    </location>
</feature>
<dbReference type="RefSeq" id="WP_093207841.1">
    <property type="nucleotide sequence ID" value="NZ_FNGS01000009.1"/>
</dbReference>
<keyword evidence="4" id="KW-1185">Reference proteome</keyword>
<dbReference type="NCBIfam" id="TIGR04183">
    <property type="entry name" value="Por_Secre_tail"/>
    <property type="match status" value="1"/>
</dbReference>
<evidence type="ECO:0000256" key="1">
    <source>
        <dbReference type="SAM" id="SignalP"/>
    </source>
</evidence>
<proteinExistence type="predicted"/>
<dbReference type="OrthoDB" id="1488838at2"/>
<reference evidence="3 4" key="1">
    <citation type="submission" date="2016-10" db="EMBL/GenBank/DDBJ databases">
        <authorList>
            <person name="de Groot N.N."/>
        </authorList>
    </citation>
    <scope>NUCLEOTIDE SEQUENCE [LARGE SCALE GENOMIC DNA]</scope>
    <source>
        <strain evidence="3 4">DSM 21668</strain>
    </source>
</reference>
<name>A0A1G9WG22_9BACT</name>
<protein>
    <submittedName>
        <fullName evidence="3">Por secretion system C-terminal sorting domain-containing protein</fullName>
    </submittedName>
</protein>
<gene>
    <name evidence="3" type="ORF">SAMN04488090_4367</name>
</gene>
<dbReference type="STRING" id="563176.SAMN04488090_4367"/>
<evidence type="ECO:0000259" key="2">
    <source>
        <dbReference type="Pfam" id="PF18962"/>
    </source>
</evidence>
<dbReference type="Pfam" id="PF18962">
    <property type="entry name" value="Por_Secre_tail"/>
    <property type="match status" value="1"/>
</dbReference>
<evidence type="ECO:0000313" key="4">
    <source>
        <dbReference type="Proteomes" id="UP000198901"/>
    </source>
</evidence>
<dbReference type="InterPro" id="IPR026444">
    <property type="entry name" value="Secre_tail"/>
</dbReference>